<evidence type="ECO:0000256" key="7">
    <source>
        <dbReference type="ARBA" id="ARBA00022835"/>
    </source>
</evidence>
<keyword evidence="5" id="KW-0963">Cytoplasm</keyword>
<evidence type="ECO:0000256" key="6">
    <source>
        <dbReference type="ARBA" id="ARBA00022552"/>
    </source>
</evidence>
<organism evidence="14 15">
    <name type="scientific">Lucilia cuprina</name>
    <name type="common">Green bottle fly</name>
    <name type="synonym">Australian sheep blowfly</name>
    <dbReference type="NCBI Taxonomy" id="7375"/>
    <lineage>
        <taxon>Eukaryota</taxon>
        <taxon>Metazoa</taxon>
        <taxon>Ecdysozoa</taxon>
        <taxon>Arthropoda</taxon>
        <taxon>Hexapoda</taxon>
        <taxon>Insecta</taxon>
        <taxon>Pterygota</taxon>
        <taxon>Neoptera</taxon>
        <taxon>Endopterygota</taxon>
        <taxon>Diptera</taxon>
        <taxon>Brachycera</taxon>
        <taxon>Muscomorpha</taxon>
        <taxon>Oestroidea</taxon>
        <taxon>Calliphoridae</taxon>
        <taxon>Luciliinae</taxon>
        <taxon>Lucilia</taxon>
    </lineage>
</organism>
<keyword evidence="6" id="KW-0698">rRNA processing</keyword>
<dbReference type="GO" id="GO:0071035">
    <property type="term" value="P:nuclear polyadenylation-dependent rRNA catabolic process"/>
    <property type="evidence" value="ECO:0007669"/>
    <property type="project" value="TreeGrafter"/>
</dbReference>
<dbReference type="OMA" id="CDIQQPK"/>
<feature type="domain" description="Exoribonuclease phosphorolytic" evidence="13">
    <location>
        <begin position="200"/>
        <end position="257"/>
    </location>
</feature>
<accession>A0A0L0BKU4</accession>
<evidence type="ECO:0000256" key="9">
    <source>
        <dbReference type="ARBA" id="ARBA00023242"/>
    </source>
</evidence>
<comment type="caution">
    <text evidence="14">The sequence shown here is derived from an EMBL/GenBank/DDBJ whole genome shotgun (WGS) entry which is preliminary data.</text>
</comment>
<feature type="compositionally biased region" description="Polar residues" evidence="11">
    <location>
        <begin position="359"/>
        <end position="368"/>
    </location>
</feature>
<dbReference type="InterPro" id="IPR036345">
    <property type="entry name" value="ExoRNase_PH_dom2_sf"/>
</dbReference>
<gene>
    <name evidence="14" type="ORF">FF38_07719</name>
</gene>
<dbReference type="STRING" id="7375.A0A0L0BKU4"/>
<protein>
    <recommendedName>
        <fullName evidence="4">Exosome complex component RRP45</fullName>
    </recommendedName>
    <alternativeName>
        <fullName evidence="10">Exosome component 9</fullName>
    </alternativeName>
</protein>
<dbReference type="InterPro" id="IPR050590">
    <property type="entry name" value="Exosome_comp_Rrp42_subfam"/>
</dbReference>
<dbReference type="GO" id="GO:0035925">
    <property type="term" value="F:mRNA 3'-UTR AU-rich region binding"/>
    <property type="evidence" value="ECO:0007669"/>
    <property type="project" value="TreeGrafter"/>
</dbReference>
<dbReference type="SUPFAM" id="SSF54211">
    <property type="entry name" value="Ribosomal protein S5 domain 2-like"/>
    <property type="match status" value="1"/>
</dbReference>
<evidence type="ECO:0000256" key="4">
    <source>
        <dbReference type="ARBA" id="ARBA00019572"/>
    </source>
</evidence>
<dbReference type="GO" id="GO:0000467">
    <property type="term" value="P:exonucleolytic trimming to generate mature 3'-end of 5.8S rRNA from tricistronic rRNA transcript (SSU-rRNA, 5.8S rRNA, LSU-rRNA)"/>
    <property type="evidence" value="ECO:0007669"/>
    <property type="project" value="TreeGrafter"/>
</dbReference>
<feature type="region of interest" description="Disordered" evidence="11">
    <location>
        <begin position="359"/>
        <end position="443"/>
    </location>
</feature>
<evidence type="ECO:0000256" key="3">
    <source>
        <dbReference type="ARBA" id="ARBA00006678"/>
    </source>
</evidence>
<name>A0A0L0BKU4_LUCCU</name>
<dbReference type="CDD" id="cd11368">
    <property type="entry name" value="RNase_PH_RRP45"/>
    <property type="match status" value="1"/>
</dbReference>
<keyword evidence="9" id="KW-0539">Nucleus</keyword>
<dbReference type="InterPro" id="IPR027408">
    <property type="entry name" value="PNPase/RNase_PH_dom_sf"/>
</dbReference>
<comment type="subcellular location">
    <subcellularLocation>
        <location evidence="1">Cytoplasm</location>
    </subcellularLocation>
    <subcellularLocation>
        <location evidence="2">Nucleus</location>
        <location evidence="2">Nucleolus</location>
    </subcellularLocation>
</comment>
<keyword evidence="7" id="KW-0271">Exosome</keyword>
<evidence type="ECO:0000256" key="8">
    <source>
        <dbReference type="ARBA" id="ARBA00022884"/>
    </source>
</evidence>
<proteinExistence type="inferred from homology"/>
<dbReference type="EMBL" id="JRES01001705">
    <property type="protein sequence ID" value="KNC20696.1"/>
    <property type="molecule type" value="Genomic_DNA"/>
</dbReference>
<evidence type="ECO:0000313" key="14">
    <source>
        <dbReference type="EMBL" id="KNC20696.1"/>
    </source>
</evidence>
<dbReference type="GO" id="GO:0005730">
    <property type="term" value="C:nucleolus"/>
    <property type="evidence" value="ECO:0007669"/>
    <property type="project" value="UniProtKB-SubCell"/>
</dbReference>
<dbReference type="InterPro" id="IPR015847">
    <property type="entry name" value="ExoRNase_PH_dom2"/>
</dbReference>
<dbReference type="FunFam" id="3.30.230.70:FF:000005">
    <property type="entry name" value="Exosome complex component RRP45"/>
    <property type="match status" value="1"/>
</dbReference>
<dbReference type="GO" id="GO:0034473">
    <property type="term" value="P:U1 snRNA 3'-end processing"/>
    <property type="evidence" value="ECO:0007669"/>
    <property type="project" value="TreeGrafter"/>
</dbReference>
<dbReference type="GO" id="GO:0071038">
    <property type="term" value="P:TRAMP-dependent tRNA surveillance pathway"/>
    <property type="evidence" value="ECO:0007669"/>
    <property type="project" value="TreeGrafter"/>
</dbReference>
<dbReference type="Pfam" id="PF01138">
    <property type="entry name" value="RNase_PH"/>
    <property type="match status" value="1"/>
</dbReference>
<evidence type="ECO:0000313" key="15">
    <source>
        <dbReference type="Proteomes" id="UP000037069"/>
    </source>
</evidence>
<evidence type="ECO:0000259" key="12">
    <source>
        <dbReference type="Pfam" id="PF01138"/>
    </source>
</evidence>
<feature type="non-terminal residue" evidence="14">
    <location>
        <position position="1"/>
    </location>
</feature>
<evidence type="ECO:0000256" key="5">
    <source>
        <dbReference type="ARBA" id="ARBA00022490"/>
    </source>
</evidence>
<evidence type="ECO:0000256" key="2">
    <source>
        <dbReference type="ARBA" id="ARBA00004604"/>
    </source>
</evidence>
<evidence type="ECO:0000256" key="10">
    <source>
        <dbReference type="ARBA" id="ARBA00032660"/>
    </source>
</evidence>
<dbReference type="Pfam" id="PF03725">
    <property type="entry name" value="RNase_PH_C"/>
    <property type="match status" value="1"/>
</dbReference>
<dbReference type="GO" id="GO:0034476">
    <property type="term" value="P:U5 snRNA 3'-end processing"/>
    <property type="evidence" value="ECO:0007669"/>
    <property type="project" value="TreeGrafter"/>
</dbReference>
<dbReference type="PANTHER" id="PTHR11097:SF14">
    <property type="entry name" value="EXOSOME COMPLEX COMPONENT RRP45"/>
    <property type="match status" value="1"/>
</dbReference>
<dbReference type="GO" id="GO:0000177">
    <property type="term" value="C:cytoplasmic exosome (RNase complex)"/>
    <property type="evidence" value="ECO:0007669"/>
    <property type="project" value="TreeGrafter"/>
</dbReference>
<dbReference type="PANTHER" id="PTHR11097">
    <property type="entry name" value="EXOSOME COMPLEX EXONUCLEASE RIBOSOMAL RNA PROCESSING PROTEIN"/>
    <property type="match status" value="1"/>
</dbReference>
<reference evidence="14 15" key="1">
    <citation type="journal article" date="2015" name="Nat. Commun.">
        <title>Lucilia cuprina genome unlocks parasitic fly biology to underpin future interventions.</title>
        <authorList>
            <person name="Anstead C.A."/>
            <person name="Korhonen P.K."/>
            <person name="Young N.D."/>
            <person name="Hall R.S."/>
            <person name="Jex A.R."/>
            <person name="Murali S.C."/>
            <person name="Hughes D.S."/>
            <person name="Lee S.F."/>
            <person name="Perry T."/>
            <person name="Stroehlein A.J."/>
            <person name="Ansell B.R."/>
            <person name="Breugelmans B."/>
            <person name="Hofmann A."/>
            <person name="Qu J."/>
            <person name="Dugan S."/>
            <person name="Lee S.L."/>
            <person name="Chao H."/>
            <person name="Dinh H."/>
            <person name="Han Y."/>
            <person name="Doddapaneni H.V."/>
            <person name="Worley K.C."/>
            <person name="Muzny D.M."/>
            <person name="Ioannidis P."/>
            <person name="Waterhouse R.M."/>
            <person name="Zdobnov E.M."/>
            <person name="James P.J."/>
            <person name="Bagnall N.H."/>
            <person name="Kotze A.C."/>
            <person name="Gibbs R.A."/>
            <person name="Richards S."/>
            <person name="Batterham P."/>
            <person name="Gasser R.B."/>
        </authorList>
    </citation>
    <scope>NUCLEOTIDE SEQUENCE [LARGE SCALE GENOMIC DNA]</scope>
    <source>
        <strain evidence="14 15">LS</strain>
        <tissue evidence="14">Full body</tissue>
    </source>
</reference>
<dbReference type="GO" id="GO:0034475">
    <property type="term" value="P:U4 snRNA 3'-end processing"/>
    <property type="evidence" value="ECO:0007669"/>
    <property type="project" value="TreeGrafter"/>
</dbReference>
<feature type="domain" description="Exoribonuclease phosphorolytic" evidence="12">
    <location>
        <begin position="42"/>
        <end position="174"/>
    </location>
</feature>
<dbReference type="GO" id="GO:0000176">
    <property type="term" value="C:nuclear exosome (RNase complex)"/>
    <property type="evidence" value="ECO:0007669"/>
    <property type="project" value="TreeGrafter"/>
</dbReference>
<keyword evidence="15" id="KW-1185">Reference proteome</keyword>
<dbReference type="InterPro" id="IPR001247">
    <property type="entry name" value="ExoRNase_PH_dom1"/>
</dbReference>
<dbReference type="InterPro" id="IPR020568">
    <property type="entry name" value="Ribosomal_Su5_D2-typ_SF"/>
</dbReference>
<dbReference type="AlphaFoldDB" id="A0A0L0BKU4"/>
<evidence type="ECO:0000259" key="13">
    <source>
        <dbReference type="Pfam" id="PF03725"/>
    </source>
</evidence>
<evidence type="ECO:0000256" key="1">
    <source>
        <dbReference type="ARBA" id="ARBA00004496"/>
    </source>
</evidence>
<keyword evidence="8" id="KW-0694">RNA-binding</keyword>
<dbReference type="InterPro" id="IPR033100">
    <property type="entry name" value="Rrp45"/>
</dbReference>
<dbReference type="Gene3D" id="3.30.230.70">
    <property type="entry name" value="GHMP Kinase, N-terminal domain"/>
    <property type="match status" value="1"/>
</dbReference>
<dbReference type="Proteomes" id="UP000037069">
    <property type="component" value="Unassembled WGS sequence"/>
</dbReference>
<dbReference type="GO" id="GO:0071028">
    <property type="term" value="P:nuclear mRNA surveillance"/>
    <property type="evidence" value="ECO:0007669"/>
    <property type="project" value="TreeGrafter"/>
</dbReference>
<comment type="similarity">
    <text evidence="3">Belongs to the RNase PH family.</text>
</comment>
<feature type="compositionally biased region" description="Acidic residues" evidence="11">
    <location>
        <begin position="433"/>
        <end position="443"/>
    </location>
</feature>
<dbReference type="GO" id="GO:0016075">
    <property type="term" value="P:rRNA catabolic process"/>
    <property type="evidence" value="ECO:0007669"/>
    <property type="project" value="TreeGrafter"/>
</dbReference>
<dbReference type="SUPFAM" id="SSF55666">
    <property type="entry name" value="Ribonuclease PH domain 2-like"/>
    <property type="match status" value="1"/>
</dbReference>
<feature type="compositionally biased region" description="Basic residues" evidence="11">
    <location>
        <begin position="413"/>
        <end position="424"/>
    </location>
</feature>
<sequence length="443" mass="49843">SLNCLNKIKINMKETPLSTCERNFILQAVKQNQRLDGRKNDEFRPIKINYGADWGSVLVAMGETKVLAQVSSELGVPKAVRPNEGMMHINVELGPMAAPHFEVGRNSELTVQLNRVLERTFRESRCLDLESLCIQSEERVWILRVDLNVLNHEGNLFDCCSVATLCALMHFRRPEVSIVDDDVIIHTAAEKEPLPMVMHHYPVCVSYCTFDDGRIAVADPTIMEERTSESQMIFGINSFRELCCLNLGGSSLTSSTLLLQSSKRASNQAKKVVDLVKQTLENDLAARENRSNVGFTECLRQNTITSLAEDRLVLKLRHFTFNEVGETDEQRRKNEFFKNLTDKAHDDDDDSEGEVTLESMNAAKSNSGVVEKSTNDSKWMPEDVNDANMETDSSSEEEVLEHSAKVIEQPKASKNKLKAKRAKAQRTTTDSISDSEEEEQVVL</sequence>
<evidence type="ECO:0000256" key="11">
    <source>
        <dbReference type="SAM" id="MobiDB-lite"/>
    </source>
</evidence>
<dbReference type="OrthoDB" id="10264038at2759"/>